<feature type="transmembrane region" description="Helical" evidence="1">
    <location>
        <begin position="35"/>
        <end position="59"/>
    </location>
</feature>
<keyword evidence="3" id="KW-1185">Reference proteome</keyword>
<evidence type="ECO:0000256" key="1">
    <source>
        <dbReference type="SAM" id="Phobius"/>
    </source>
</evidence>
<dbReference type="Pfam" id="PF03729">
    <property type="entry name" value="DUF308"/>
    <property type="match status" value="2"/>
</dbReference>
<dbReference type="RefSeq" id="WP_168738058.1">
    <property type="nucleotide sequence ID" value="NZ_JABAHZ010000002.1"/>
</dbReference>
<keyword evidence="1" id="KW-0812">Transmembrane</keyword>
<dbReference type="InterPro" id="IPR052712">
    <property type="entry name" value="Acid_resist_chaperone_HdeD"/>
</dbReference>
<feature type="transmembrane region" description="Helical" evidence="1">
    <location>
        <begin position="148"/>
        <end position="171"/>
    </location>
</feature>
<gene>
    <name evidence="2" type="ORF">HGH91_08560</name>
</gene>
<feature type="transmembrane region" description="Helical" evidence="1">
    <location>
        <begin position="124"/>
        <end position="142"/>
    </location>
</feature>
<keyword evidence="1" id="KW-1133">Transmembrane helix</keyword>
<dbReference type="PANTHER" id="PTHR34989">
    <property type="entry name" value="PROTEIN HDED"/>
    <property type="match status" value="1"/>
</dbReference>
<dbReference type="InterPro" id="IPR005325">
    <property type="entry name" value="DUF308_memb"/>
</dbReference>
<dbReference type="PANTHER" id="PTHR34989:SF1">
    <property type="entry name" value="PROTEIN HDED"/>
    <property type="match status" value="1"/>
</dbReference>
<evidence type="ECO:0000313" key="2">
    <source>
        <dbReference type="EMBL" id="NLR78673.1"/>
    </source>
</evidence>
<feature type="transmembrane region" description="Helical" evidence="1">
    <location>
        <begin position="91"/>
        <end position="112"/>
    </location>
</feature>
<protein>
    <submittedName>
        <fullName evidence="2">HdeD family acid-resistance protein</fullName>
    </submittedName>
</protein>
<dbReference type="EMBL" id="JABAHZ010000002">
    <property type="protein sequence ID" value="NLR78673.1"/>
    <property type="molecule type" value="Genomic_DNA"/>
</dbReference>
<dbReference type="Proteomes" id="UP000552864">
    <property type="component" value="Unassembled WGS sequence"/>
</dbReference>
<organism evidence="2 3">
    <name type="scientific">Chitinophaga eiseniae</name>
    <dbReference type="NCBI Taxonomy" id="634771"/>
    <lineage>
        <taxon>Bacteria</taxon>
        <taxon>Pseudomonadati</taxon>
        <taxon>Bacteroidota</taxon>
        <taxon>Chitinophagia</taxon>
        <taxon>Chitinophagales</taxon>
        <taxon>Chitinophagaceae</taxon>
        <taxon>Chitinophaga</taxon>
    </lineage>
</organism>
<proteinExistence type="predicted"/>
<dbReference type="AlphaFoldDB" id="A0A847SFY6"/>
<name>A0A847SFY6_9BACT</name>
<feature type="transmembrane region" description="Helical" evidence="1">
    <location>
        <begin position="7"/>
        <end position="29"/>
    </location>
</feature>
<reference evidence="2 3" key="1">
    <citation type="submission" date="2020-04" db="EMBL/GenBank/DDBJ databases">
        <authorList>
            <person name="Yin C."/>
        </authorList>
    </citation>
    <scope>NUCLEOTIDE SEQUENCE [LARGE SCALE GENOMIC DNA]</scope>
    <source>
        <strain evidence="2 3">Ak56</strain>
    </source>
</reference>
<accession>A0A847SFY6</accession>
<evidence type="ECO:0000313" key="3">
    <source>
        <dbReference type="Proteomes" id="UP000552864"/>
    </source>
</evidence>
<keyword evidence="1" id="KW-0472">Membrane</keyword>
<sequence length="178" mass="19574">MHDFYNAYWWIFLIRGIFALILGILAIGWPGATFATLIVFFGAYLFIGGLFAIVGAIAARKTNENWSIFLFSGLLGVILGFLTFYNPFATGAALIYLVAFWAMLAGLFELIIAIRLRKMITGEGWYIAGGLLTIIFGLLLVANPVAAAVTLTWVFGIYAVITGIMLVSLSFRLRSGRR</sequence>
<feature type="transmembrane region" description="Helical" evidence="1">
    <location>
        <begin position="66"/>
        <end position="85"/>
    </location>
</feature>
<comment type="caution">
    <text evidence="2">The sequence shown here is derived from an EMBL/GenBank/DDBJ whole genome shotgun (WGS) entry which is preliminary data.</text>
</comment>
<dbReference type="GO" id="GO:0005886">
    <property type="term" value="C:plasma membrane"/>
    <property type="evidence" value="ECO:0007669"/>
    <property type="project" value="TreeGrafter"/>
</dbReference>